<evidence type="ECO:0000256" key="7">
    <source>
        <dbReference type="ARBA" id="ARBA00022741"/>
    </source>
</evidence>
<dbReference type="GO" id="GO:0000287">
    <property type="term" value="F:magnesium ion binding"/>
    <property type="evidence" value="ECO:0007669"/>
    <property type="project" value="InterPro"/>
</dbReference>
<dbReference type="OrthoDB" id="108365at2759"/>
<dbReference type="InParanoid" id="A0A2V0NM22"/>
<dbReference type="AlphaFoldDB" id="A0A2V0NM22"/>
<dbReference type="GO" id="GO:0005524">
    <property type="term" value="F:ATP binding"/>
    <property type="evidence" value="ECO:0007669"/>
    <property type="project" value="UniProtKB-KW"/>
</dbReference>
<dbReference type="STRING" id="307507.A0A2V0NM22"/>
<keyword evidence="19" id="KW-1185">Reference proteome</keyword>
<dbReference type="InterPro" id="IPR011037">
    <property type="entry name" value="Pyrv_Knase-like_insert_dom_sf"/>
</dbReference>
<evidence type="ECO:0000256" key="10">
    <source>
        <dbReference type="ARBA" id="ARBA00022842"/>
    </source>
</evidence>
<keyword evidence="7" id="KW-0547">Nucleotide-binding</keyword>
<dbReference type="Pfam" id="PF00224">
    <property type="entry name" value="PK"/>
    <property type="match status" value="1"/>
</dbReference>
<proteinExistence type="inferred from homology"/>
<name>A0A2V0NM22_9CHLO</name>
<dbReference type="SUPFAM" id="SSF52935">
    <property type="entry name" value="PK C-terminal domain-like"/>
    <property type="match status" value="1"/>
</dbReference>
<evidence type="ECO:0000256" key="3">
    <source>
        <dbReference type="ARBA" id="ARBA00008663"/>
    </source>
</evidence>
<accession>A0A2V0NM22</accession>
<dbReference type="InterPro" id="IPR018209">
    <property type="entry name" value="Pyrv_Knase_AS"/>
</dbReference>
<dbReference type="Proteomes" id="UP000247498">
    <property type="component" value="Unassembled WGS sequence"/>
</dbReference>
<evidence type="ECO:0000256" key="13">
    <source>
        <dbReference type="ARBA" id="ARBA00048152"/>
    </source>
</evidence>
<comment type="caution">
    <text evidence="18">The sequence shown here is derived from an EMBL/GenBank/DDBJ whole genome shotgun (WGS) entry which is preliminary data.</text>
</comment>
<evidence type="ECO:0000256" key="8">
    <source>
        <dbReference type="ARBA" id="ARBA00022777"/>
    </source>
</evidence>
<dbReference type="InterPro" id="IPR040442">
    <property type="entry name" value="Pyrv_kinase-like_dom_sf"/>
</dbReference>
<dbReference type="InterPro" id="IPR015813">
    <property type="entry name" value="Pyrv/PenolPyrv_kinase-like_dom"/>
</dbReference>
<feature type="domain" description="Pyruvate kinase C-terminal" evidence="17">
    <location>
        <begin position="409"/>
        <end position="503"/>
    </location>
</feature>
<dbReference type="InterPro" id="IPR015806">
    <property type="entry name" value="Pyrv_Knase_insert_dom_sf"/>
</dbReference>
<gene>
    <name evidence="18" type="ORF">Rsub_01233</name>
</gene>
<keyword evidence="11 14" id="KW-0324">Glycolysis</keyword>
<evidence type="ECO:0000256" key="14">
    <source>
        <dbReference type="RuleBase" id="RU000504"/>
    </source>
</evidence>
<evidence type="ECO:0000256" key="4">
    <source>
        <dbReference type="ARBA" id="ARBA00012142"/>
    </source>
</evidence>
<dbReference type="PROSITE" id="PS00110">
    <property type="entry name" value="PYRUVATE_KINASE"/>
    <property type="match status" value="1"/>
</dbReference>
<comment type="pathway">
    <text evidence="2 14">Carbohydrate degradation; glycolysis; pyruvate from D-glyceraldehyde 3-phosphate: step 5/5.</text>
</comment>
<dbReference type="PRINTS" id="PR01050">
    <property type="entry name" value="PYRUVTKNASE"/>
</dbReference>
<evidence type="ECO:0000256" key="5">
    <source>
        <dbReference type="ARBA" id="ARBA00022679"/>
    </source>
</evidence>
<dbReference type="GO" id="GO:0004743">
    <property type="term" value="F:pyruvate kinase activity"/>
    <property type="evidence" value="ECO:0007669"/>
    <property type="project" value="UniProtKB-EC"/>
</dbReference>
<dbReference type="InterPro" id="IPR015795">
    <property type="entry name" value="Pyrv_Knase_C"/>
</dbReference>
<evidence type="ECO:0000256" key="12">
    <source>
        <dbReference type="ARBA" id="ARBA00023317"/>
    </source>
</evidence>
<reference evidence="18 19" key="1">
    <citation type="journal article" date="2018" name="Sci. Rep.">
        <title>Raphidocelis subcapitata (=Pseudokirchneriella subcapitata) provides an insight into genome evolution and environmental adaptations in the Sphaeropleales.</title>
        <authorList>
            <person name="Suzuki S."/>
            <person name="Yamaguchi H."/>
            <person name="Nakajima N."/>
            <person name="Kawachi M."/>
        </authorList>
    </citation>
    <scope>NUCLEOTIDE SEQUENCE [LARGE SCALE GENOMIC DNA]</scope>
    <source>
        <strain evidence="18 19">NIES-35</strain>
    </source>
</reference>
<dbReference type="InterPro" id="IPR036918">
    <property type="entry name" value="Pyrv_Knase_C_sf"/>
</dbReference>
<evidence type="ECO:0000256" key="9">
    <source>
        <dbReference type="ARBA" id="ARBA00022840"/>
    </source>
</evidence>
<dbReference type="PANTHER" id="PTHR11817">
    <property type="entry name" value="PYRUVATE KINASE"/>
    <property type="match status" value="1"/>
</dbReference>
<evidence type="ECO:0000259" key="16">
    <source>
        <dbReference type="Pfam" id="PF00224"/>
    </source>
</evidence>
<feature type="domain" description="Pyruvate kinase barrel" evidence="16">
    <location>
        <begin position="247"/>
        <end position="355"/>
    </location>
</feature>
<dbReference type="EMBL" id="BDRX01000005">
    <property type="protein sequence ID" value="GBF88518.1"/>
    <property type="molecule type" value="Genomic_DNA"/>
</dbReference>
<dbReference type="SUPFAM" id="SSF51621">
    <property type="entry name" value="Phosphoenolpyruvate/pyruvate domain"/>
    <property type="match status" value="1"/>
</dbReference>
<feature type="compositionally biased region" description="Low complexity" evidence="15">
    <location>
        <begin position="1"/>
        <end position="18"/>
    </location>
</feature>
<evidence type="ECO:0000313" key="19">
    <source>
        <dbReference type="Proteomes" id="UP000247498"/>
    </source>
</evidence>
<comment type="similarity">
    <text evidence="3 14">Belongs to the pyruvate kinase family.</text>
</comment>
<comment type="catalytic activity">
    <reaction evidence="13 14">
        <text>pyruvate + ATP = phosphoenolpyruvate + ADP + H(+)</text>
        <dbReference type="Rhea" id="RHEA:18157"/>
        <dbReference type="ChEBI" id="CHEBI:15361"/>
        <dbReference type="ChEBI" id="CHEBI:15378"/>
        <dbReference type="ChEBI" id="CHEBI:30616"/>
        <dbReference type="ChEBI" id="CHEBI:58702"/>
        <dbReference type="ChEBI" id="CHEBI:456216"/>
        <dbReference type="EC" id="2.7.1.40"/>
    </reaction>
</comment>
<feature type="region of interest" description="Disordered" evidence="15">
    <location>
        <begin position="1"/>
        <end position="28"/>
    </location>
</feature>
<evidence type="ECO:0000256" key="1">
    <source>
        <dbReference type="ARBA" id="ARBA00001958"/>
    </source>
</evidence>
<dbReference type="FunCoup" id="A0A2V0NM22">
    <property type="interactions" value="553"/>
</dbReference>
<sequence length="539" mass="58428">MRPRPARAAAPRTRATPPGVGGAGLADTVPPTSYTAASDVRSRPAAVPRQAADPLEVLLQGQAQAQAVSSTLRKTKLVCTIGPPTANRDAFFRLAEAGMNVCRLNMSHGTHESHRAVMDLVREYNTTGQGVGPEVRSGDLAEPIEMTPGQRYTFTIEEGANGGGWADVSPGDVLLVDGGIISFKVVGVKGADVECECEVVDPGVMQSRRHLNVRGKSATLPAVTDKDWLDLKFGVEQGVDYYALSFVQILAKIESADSVKALDDILDAADGAMVARGDLGAELPVEEVPYWQAKIGCRRRGKPVIVATNMLESMINNPAPTRAEVSDIAIAVREGADAVMLSGETAYGRFPAKTVQVQSTVALRTELSMMRYQGTRRYGSEEAPPIDWIVPPNRRPNAHSDAALTEIFAYHAATMANTVHAPLLVFSRQGGMPSLLSHFRPDYPIFAFCDNHEVMRHLALYHGVIPFHLEFPQSADDAVDAALRELVARGHLTKGRLVAIVQSGRVPIWRKRHTHAIQVRRVEKRHLAAGQELDSIEEL</sequence>
<dbReference type="Pfam" id="PF02887">
    <property type="entry name" value="PK_C"/>
    <property type="match status" value="1"/>
</dbReference>
<keyword evidence="6" id="KW-0479">Metal-binding</keyword>
<evidence type="ECO:0000256" key="2">
    <source>
        <dbReference type="ARBA" id="ARBA00004997"/>
    </source>
</evidence>
<keyword evidence="10 14" id="KW-0460">Magnesium</keyword>
<dbReference type="UniPathway" id="UPA00109">
    <property type="reaction ID" value="UER00188"/>
</dbReference>
<protein>
    <recommendedName>
        <fullName evidence="4 14">Pyruvate kinase</fullName>
        <ecNumber evidence="4 14">2.7.1.40</ecNumber>
    </recommendedName>
</protein>
<dbReference type="Gene3D" id="2.40.33.10">
    <property type="entry name" value="PK beta-barrel domain-like"/>
    <property type="match status" value="1"/>
</dbReference>
<evidence type="ECO:0000256" key="6">
    <source>
        <dbReference type="ARBA" id="ARBA00022723"/>
    </source>
</evidence>
<dbReference type="SUPFAM" id="SSF50800">
    <property type="entry name" value="PK beta-barrel domain-like"/>
    <property type="match status" value="1"/>
</dbReference>
<dbReference type="GO" id="GO:0030955">
    <property type="term" value="F:potassium ion binding"/>
    <property type="evidence" value="ECO:0007669"/>
    <property type="project" value="InterPro"/>
</dbReference>
<evidence type="ECO:0000313" key="18">
    <source>
        <dbReference type="EMBL" id="GBF88518.1"/>
    </source>
</evidence>
<dbReference type="GO" id="GO:0016301">
    <property type="term" value="F:kinase activity"/>
    <property type="evidence" value="ECO:0007669"/>
    <property type="project" value="UniProtKB-KW"/>
</dbReference>
<dbReference type="Gene3D" id="3.20.20.60">
    <property type="entry name" value="Phosphoenolpyruvate-binding domains"/>
    <property type="match status" value="2"/>
</dbReference>
<comment type="cofactor">
    <cofactor evidence="1">
        <name>K(+)</name>
        <dbReference type="ChEBI" id="CHEBI:29103"/>
    </cofactor>
</comment>
<keyword evidence="8 14" id="KW-0418">Kinase</keyword>
<evidence type="ECO:0000256" key="15">
    <source>
        <dbReference type="SAM" id="MobiDB-lite"/>
    </source>
</evidence>
<dbReference type="Gene3D" id="3.40.1380.20">
    <property type="entry name" value="Pyruvate kinase, C-terminal domain"/>
    <property type="match status" value="1"/>
</dbReference>
<organism evidence="18 19">
    <name type="scientific">Raphidocelis subcapitata</name>
    <dbReference type="NCBI Taxonomy" id="307507"/>
    <lineage>
        <taxon>Eukaryota</taxon>
        <taxon>Viridiplantae</taxon>
        <taxon>Chlorophyta</taxon>
        <taxon>core chlorophytes</taxon>
        <taxon>Chlorophyceae</taxon>
        <taxon>CS clade</taxon>
        <taxon>Sphaeropleales</taxon>
        <taxon>Selenastraceae</taxon>
        <taxon>Raphidocelis</taxon>
    </lineage>
</organism>
<keyword evidence="12 18" id="KW-0670">Pyruvate</keyword>
<dbReference type="InterPro" id="IPR015793">
    <property type="entry name" value="Pyrv_Knase_brl"/>
</dbReference>
<dbReference type="InterPro" id="IPR001697">
    <property type="entry name" value="Pyr_Knase"/>
</dbReference>
<keyword evidence="5 14" id="KW-0808">Transferase</keyword>
<dbReference type="EC" id="2.7.1.40" evidence="4 14"/>
<keyword evidence="9" id="KW-0067">ATP-binding</keyword>
<evidence type="ECO:0000256" key="11">
    <source>
        <dbReference type="ARBA" id="ARBA00023152"/>
    </source>
</evidence>
<evidence type="ECO:0000259" key="17">
    <source>
        <dbReference type="Pfam" id="PF02887"/>
    </source>
</evidence>